<dbReference type="EMBL" id="UOEE01000119">
    <property type="protein sequence ID" value="VAV91027.1"/>
    <property type="molecule type" value="Genomic_DNA"/>
</dbReference>
<dbReference type="SUPFAM" id="SSF53067">
    <property type="entry name" value="Actin-like ATPase domain"/>
    <property type="match status" value="1"/>
</dbReference>
<dbReference type="EC" id="2.7.1.4" evidence="5"/>
<keyword evidence="2" id="KW-0479">Metal-binding</keyword>
<keyword evidence="4" id="KW-0460">Magnesium</keyword>
<keyword evidence="3" id="KW-0862">Zinc</keyword>
<reference evidence="7" key="1">
    <citation type="submission" date="2018-06" db="EMBL/GenBank/DDBJ databases">
        <authorList>
            <person name="Zhirakovskaya E."/>
        </authorList>
    </citation>
    <scope>NUCLEOTIDE SEQUENCE</scope>
</reference>
<comment type="cofactor">
    <cofactor evidence="1">
        <name>Mg(2+)</name>
        <dbReference type="ChEBI" id="CHEBI:18420"/>
    </cofactor>
</comment>
<dbReference type="GO" id="GO:0046872">
    <property type="term" value="F:metal ion binding"/>
    <property type="evidence" value="ECO:0007669"/>
    <property type="project" value="UniProtKB-KW"/>
</dbReference>
<keyword evidence="7" id="KW-0808">Transferase</keyword>
<dbReference type="Pfam" id="PF00480">
    <property type="entry name" value="ROK"/>
    <property type="match status" value="1"/>
</dbReference>
<evidence type="ECO:0000256" key="6">
    <source>
        <dbReference type="ARBA" id="ARBA00048451"/>
    </source>
</evidence>
<name>A0A3B0RGX3_9ZZZZ</name>
<dbReference type="PANTHER" id="PTHR42742:SF3">
    <property type="entry name" value="FRUCTOKINASE"/>
    <property type="match status" value="1"/>
</dbReference>
<evidence type="ECO:0000256" key="3">
    <source>
        <dbReference type="ARBA" id="ARBA00022833"/>
    </source>
</evidence>
<dbReference type="InterPro" id="IPR043129">
    <property type="entry name" value="ATPase_NBD"/>
</dbReference>
<dbReference type="GO" id="GO:0008865">
    <property type="term" value="F:fructokinase activity"/>
    <property type="evidence" value="ECO:0007669"/>
    <property type="project" value="UniProtKB-EC"/>
</dbReference>
<dbReference type="PANTHER" id="PTHR42742">
    <property type="entry name" value="TRANSCRIPTIONAL REPRESSOR MPRA"/>
    <property type="match status" value="1"/>
</dbReference>
<dbReference type="CDD" id="cd24067">
    <property type="entry name" value="ASKHA_NBD_ROK_BsFRK-like"/>
    <property type="match status" value="1"/>
</dbReference>
<accession>A0A3B0RGX3</accession>
<evidence type="ECO:0000313" key="7">
    <source>
        <dbReference type="EMBL" id="VAV91027.1"/>
    </source>
</evidence>
<dbReference type="AlphaFoldDB" id="A0A3B0RGX3"/>
<evidence type="ECO:0000256" key="5">
    <source>
        <dbReference type="ARBA" id="ARBA00038887"/>
    </source>
</evidence>
<evidence type="ECO:0000256" key="2">
    <source>
        <dbReference type="ARBA" id="ARBA00022723"/>
    </source>
</evidence>
<organism evidence="7">
    <name type="scientific">hydrothermal vent metagenome</name>
    <dbReference type="NCBI Taxonomy" id="652676"/>
    <lineage>
        <taxon>unclassified sequences</taxon>
        <taxon>metagenomes</taxon>
        <taxon>ecological metagenomes</taxon>
    </lineage>
</organism>
<dbReference type="InterPro" id="IPR000600">
    <property type="entry name" value="ROK"/>
</dbReference>
<evidence type="ECO:0000256" key="1">
    <source>
        <dbReference type="ARBA" id="ARBA00001946"/>
    </source>
</evidence>
<protein>
    <recommendedName>
        <fullName evidence="5">fructokinase</fullName>
        <ecNumber evidence="5">2.7.1.4</ecNumber>
    </recommendedName>
</protein>
<keyword evidence="7" id="KW-0418">Kinase</keyword>
<sequence>MDGTEKIYGGIDAGGTTFKCLLACSCQKIIAEQAFPSTSPEETLANCIQFFADFKANGAGIQSLGIASFGPLDVDVTSPDYGLILPGPKSKWANINLRKKFARALNVPVAIDTDVNAALLAERAWGNAKGRASAAYMTVGTGIGAGLMSNGVILGKPSHPEFGHIRVERHPKDVDFAGVCSIHGGCLEGLASGPALWARFGDPKDLPDEHIAWDILADYLAQACVALSLTLRCEVIILGGGVMKRQHLFAKIRTQYMRLINRYLGQTKTDVAQLIIPPGLGSRAGAWGGIWLAQNAEEKT</sequence>
<gene>
    <name evidence="7" type="ORF">MNBD_ALPHA06-1417</name>
</gene>
<comment type="catalytic activity">
    <reaction evidence="6">
        <text>D-fructose + ATP = D-fructose 6-phosphate + ADP + H(+)</text>
        <dbReference type="Rhea" id="RHEA:16125"/>
        <dbReference type="ChEBI" id="CHEBI:15378"/>
        <dbReference type="ChEBI" id="CHEBI:30616"/>
        <dbReference type="ChEBI" id="CHEBI:37721"/>
        <dbReference type="ChEBI" id="CHEBI:61527"/>
        <dbReference type="ChEBI" id="CHEBI:456216"/>
        <dbReference type="EC" id="2.7.1.4"/>
    </reaction>
</comment>
<dbReference type="Gene3D" id="3.30.420.40">
    <property type="match status" value="2"/>
</dbReference>
<proteinExistence type="predicted"/>
<evidence type="ECO:0000256" key="4">
    <source>
        <dbReference type="ARBA" id="ARBA00022842"/>
    </source>
</evidence>
<dbReference type="InterPro" id="IPR051804">
    <property type="entry name" value="Carb_Metab_Reg_Kinase/Isom"/>
</dbReference>